<accession>X6LM35</accession>
<protein>
    <submittedName>
        <fullName evidence="3">Uncharacterized protein</fullName>
    </submittedName>
</protein>
<gene>
    <name evidence="3" type="ORF">RFI_35219</name>
</gene>
<proteinExistence type="predicted"/>
<keyword evidence="2" id="KW-0472">Membrane</keyword>
<feature type="transmembrane region" description="Helical" evidence="2">
    <location>
        <begin position="25"/>
        <end position="45"/>
    </location>
</feature>
<feature type="non-terminal residue" evidence="3">
    <location>
        <position position="1"/>
    </location>
</feature>
<evidence type="ECO:0000313" key="4">
    <source>
        <dbReference type="Proteomes" id="UP000023152"/>
    </source>
</evidence>
<organism evidence="3 4">
    <name type="scientific">Reticulomyxa filosa</name>
    <dbReference type="NCBI Taxonomy" id="46433"/>
    <lineage>
        <taxon>Eukaryota</taxon>
        <taxon>Sar</taxon>
        <taxon>Rhizaria</taxon>
        <taxon>Retaria</taxon>
        <taxon>Foraminifera</taxon>
        <taxon>Monothalamids</taxon>
        <taxon>Reticulomyxidae</taxon>
        <taxon>Reticulomyxa</taxon>
    </lineage>
</organism>
<name>X6LM35_RETFI</name>
<evidence type="ECO:0000256" key="2">
    <source>
        <dbReference type="SAM" id="Phobius"/>
    </source>
</evidence>
<dbReference type="Proteomes" id="UP000023152">
    <property type="component" value="Unassembled WGS sequence"/>
</dbReference>
<keyword evidence="2" id="KW-0812">Transmembrane</keyword>
<sequence length="138" mass="16661">ASPTPYKEKFLGLKPPHIQNKIKKVLYLFVFFIFYFFFLSGKIFYLRKMYNKNKKESKKMFENEKKKLKMKKKRKKETKRVKKRVRNCKMKNGILFPENLEMCVLPHARKISNGSGQKQCKVAIRWCDGRKYNPHCKC</sequence>
<keyword evidence="2" id="KW-1133">Transmembrane helix</keyword>
<evidence type="ECO:0000256" key="1">
    <source>
        <dbReference type="SAM" id="Coils"/>
    </source>
</evidence>
<comment type="caution">
    <text evidence="3">The sequence shown here is derived from an EMBL/GenBank/DDBJ whole genome shotgun (WGS) entry which is preliminary data.</text>
</comment>
<keyword evidence="4" id="KW-1185">Reference proteome</keyword>
<feature type="coiled-coil region" evidence="1">
    <location>
        <begin position="51"/>
        <end position="78"/>
    </location>
</feature>
<dbReference type="AlphaFoldDB" id="X6LM35"/>
<keyword evidence="1" id="KW-0175">Coiled coil</keyword>
<dbReference type="EMBL" id="ASPP01036408">
    <property type="protein sequence ID" value="ETO02217.1"/>
    <property type="molecule type" value="Genomic_DNA"/>
</dbReference>
<evidence type="ECO:0000313" key="3">
    <source>
        <dbReference type="EMBL" id="ETO02217.1"/>
    </source>
</evidence>
<reference evidence="3 4" key="1">
    <citation type="journal article" date="2013" name="Curr. Biol.">
        <title>The Genome of the Foraminiferan Reticulomyxa filosa.</title>
        <authorList>
            <person name="Glockner G."/>
            <person name="Hulsmann N."/>
            <person name="Schleicher M."/>
            <person name="Noegel A.A."/>
            <person name="Eichinger L."/>
            <person name="Gallinger C."/>
            <person name="Pawlowski J."/>
            <person name="Sierra R."/>
            <person name="Euteneuer U."/>
            <person name="Pillet L."/>
            <person name="Moustafa A."/>
            <person name="Platzer M."/>
            <person name="Groth M."/>
            <person name="Szafranski K."/>
            <person name="Schliwa M."/>
        </authorList>
    </citation>
    <scope>NUCLEOTIDE SEQUENCE [LARGE SCALE GENOMIC DNA]</scope>
</reference>